<accession>A0ABQ6BL94</accession>
<protein>
    <submittedName>
        <fullName evidence="2">Uncharacterized protein</fullName>
    </submittedName>
</protein>
<feature type="transmembrane region" description="Helical" evidence="1">
    <location>
        <begin position="81"/>
        <end position="103"/>
    </location>
</feature>
<feature type="transmembrane region" description="Helical" evidence="1">
    <location>
        <begin position="123"/>
        <end position="149"/>
    </location>
</feature>
<dbReference type="Proteomes" id="UP001156921">
    <property type="component" value="Unassembled WGS sequence"/>
</dbReference>
<gene>
    <name evidence="2" type="ORF">GCM10007859_20320</name>
</gene>
<comment type="caution">
    <text evidence="2">The sequence shown here is derived from an EMBL/GenBank/DDBJ whole genome shotgun (WGS) entry which is preliminary data.</text>
</comment>
<evidence type="ECO:0000256" key="1">
    <source>
        <dbReference type="SAM" id="Phobius"/>
    </source>
</evidence>
<evidence type="ECO:0000313" key="2">
    <source>
        <dbReference type="EMBL" id="GLS02012.1"/>
    </source>
</evidence>
<keyword evidence="1" id="KW-0472">Membrane</keyword>
<dbReference type="EMBL" id="BSOY01000047">
    <property type="protein sequence ID" value="GLS02012.1"/>
    <property type="molecule type" value="Genomic_DNA"/>
</dbReference>
<keyword evidence="3" id="KW-1185">Reference proteome</keyword>
<organism evidence="2 3">
    <name type="scientific">Brevundimonas denitrificans</name>
    <dbReference type="NCBI Taxonomy" id="1443434"/>
    <lineage>
        <taxon>Bacteria</taxon>
        <taxon>Pseudomonadati</taxon>
        <taxon>Pseudomonadota</taxon>
        <taxon>Alphaproteobacteria</taxon>
        <taxon>Caulobacterales</taxon>
        <taxon>Caulobacteraceae</taxon>
        <taxon>Brevundimonas</taxon>
    </lineage>
</organism>
<keyword evidence="1" id="KW-0812">Transmembrane</keyword>
<proteinExistence type="predicted"/>
<name>A0ABQ6BL94_9CAUL</name>
<sequence length="154" mass="16421">MAKGLKSVFLWSAVGLAALIALVFVAAAVVGYFSAQGSLDEDRAIVWIMGAFVVLIMVGSMAAGAAWMRSIDEAAREAHKAAWYWGGSGGMAVGGVLLCMATLPQAGAIRIPSWLDGRTDPAAYAATGAFGMMLLMLIGYTVVWAWWWITRMRE</sequence>
<reference evidence="3" key="1">
    <citation type="journal article" date="2019" name="Int. J. Syst. Evol. Microbiol.">
        <title>The Global Catalogue of Microorganisms (GCM) 10K type strain sequencing project: providing services to taxonomists for standard genome sequencing and annotation.</title>
        <authorList>
            <consortium name="The Broad Institute Genomics Platform"/>
            <consortium name="The Broad Institute Genome Sequencing Center for Infectious Disease"/>
            <person name="Wu L."/>
            <person name="Ma J."/>
        </authorList>
    </citation>
    <scope>NUCLEOTIDE SEQUENCE [LARGE SCALE GENOMIC DNA]</scope>
    <source>
        <strain evidence="3">NBRC 110107</strain>
    </source>
</reference>
<feature type="transmembrane region" description="Helical" evidence="1">
    <location>
        <begin position="7"/>
        <end position="33"/>
    </location>
</feature>
<keyword evidence="1" id="KW-1133">Transmembrane helix</keyword>
<evidence type="ECO:0000313" key="3">
    <source>
        <dbReference type="Proteomes" id="UP001156921"/>
    </source>
</evidence>
<feature type="transmembrane region" description="Helical" evidence="1">
    <location>
        <begin position="45"/>
        <end position="69"/>
    </location>
</feature>
<dbReference type="RefSeq" id="WP_284222882.1">
    <property type="nucleotide sequence ID" value="NZ_BSOY01000047.1"/>
</dbReference>